<evidence type="ECO:0000256" key="3">
    <source>
        <dbReference type="ARBA" id="ARBA00022679"/>
    </source>
</evidence>
<dbReference type="SUPFAM" id="SSF53335">
    <property type="entry name" value="S-adenosyl-L-methionine-dependent methyltransferases"/>
    <property type="match status" value="1"/>
</dbReference>
<accession>A0AA37SR80</accession>
<dbReference type="RefSeq" id="WP_235293653.1">
    <property type="nucleotide sequence ID" value="NZ_BSOH01000020.1"/>
</dbReference>
<dbReference type="InterPro" id="IPR007848">
    <property type="entry name" value="Small_mtfrase_dom"/>
</dbReference>
<keyword evidence="4" id="KW-0949">S-adenosyl-L-methionine</keyword>
<evidence type="ECO:0000313" key="8">
    <source>
        <dbReference type="Proteomes" id="UP001156666"/>
    </source>
</evidence>
<dbReference type="CDD" id="cd02440">
    <property type="entry name" value="AdoMet_MTases"/>
    <property type="match status" value="1"/>
</dbReference>
<dbReference type="InterPro" id="IPR029063">
    <property type="entry name" value="SAM-dependent_MTases_sf"/>
</dbReference>
<evidence type="ECO:0000313" key="7">
    <source>
        <dbReference type="EMBL" id="GLR18289.1"/>
    </source>
</evidence>
<reference evidence="7" key="2">
    <citation type="submission" date="2023-01" db="EMBL/GenBank/DDBJ databases">
        <title>Draft genome sequence of Portibacter lacus strain NBRC 108769.</title>
        <authorList>
            <person name="Sun Q."/>
            <person name="Mori K."/>
        </authorList>
    </citation>
    <scope>NUCLEOTIDE SEQUENCE</scope>
    <source>
        <strain evidence="7">NBRC 108769</strain>
    </source>
</reference>
<organism evidence="7 8">
    <name type="scientific">Portibacter lacus</name>
    <dbReference type="NCBI Taxonomy" id="1099794"/>
    <lineage>
        <taxon>Bacteria</taxon>
        <taxon>Pseudomonadati</taxon>
        <taxon>Bacteroidota</taxon>
        <taxon>Saprospiria</taxon>
        <taxon>Saprospirales</taxon>
        <taxon>Haliscomenobacteraceae</taxon>
        <taxon>Portibacter</taxon>
    </lineage>
</organism>
<gene>
    <name evidence="7" type="primary">prmC</name>
    <name evidence="7" type="ORF">GCM10007940_29050</name>
</gene>
<sequence>MKISNANIKLQKGLSELYDERESKQIAAIFWEDLFGYRNGIDRHLHTQEIETFESALKKLEQGMPIQYVTGISDFYNLRLMVNEKVLIPRPETEELVYEILNAKVAVGASVLDIGTGSGCIPVALKSKRVDFKMTAIDLSEGALKVAKRNAEKYELGIDFKCLDFLDRAAWQVLEKYDLIVSNPPYIPVSEKDRMSASTLAYEPEMALFPESDDEFIFYRQIAEFGKTHMNESGSIFLECNEFNAAGVKEIFEHSGYSQVNLLKDMQGKDRMLKACS</sequence>
<dbReference type="AlphaFoldDB" id="A0AA37SR80"/>
<comment type="caution">
    <text evidence="7">The sequence shown here is derived from an EMBL/GenBank/DDBJ whole genome shotgun (WGS) entry which is preliminary data.</text>
</comment>
<comment type="catalytic activity">
    <reaction evidence="5">
        <text>L-glutaminyl-[peptide chain release factor] + S-adenosyl-L-methionine = N(5)-methyl-L-glutaminyl-[peptide chain release factor] + S-adenosyl-L-homocysteine + H(+)</text>
        <dbReference type="Rhea" id="RHEA:42896"/>
        <dbReference type="Rhea" id="RHEA-COMP:10271"/>
        <dbReference type="Rhea" id="RHEA-COMP:10272"/>
        <dbReference type="ChEBI" id="CHEBI:15378"/>
        <dbReference type="ChEBI" id="CHEBI:30011"/>
        <dbReference type="ChEBI" id="CHEBI:57856"/>
        <dbReference type="ChEBI" id="CHEBI:59789"/>
        <dbReference type="ChEBI" id="CHEBI:61891"/>
        <dbReference type="EC" id="2.1.1.297"/>
    </reaction>
</comment>
<dbReference type="PROSITE" id="PS00092">
    <property type="entry name" value="N6_MTASE"/>
    <property type="match status" value="1"/>
</dbReference>
<evidence type="ECO:0000259" key="6">
    <source>
        <dbReference type="Pfam" id="PF05175"/>
    </source>
</evidence>
<dbReference type="GO" id="GO:0102559">
    <property type="term" value="F:peptide chain release factor N(5)-glutamine methyltransferase activity"/>
    <property type="evidence" value="ECO:0007669"/>
    <property type="project" value="UniProtKB-EC"/>
</dbReference>
<feature type="domain" description="Methyltransferase small" evidence="6">
    <location>
        <begin position="100"/>
        <end position="192"/>
    </location>
</feature>
<dbReference type="EMBL" id="BSOH01000020">
    <property type="protein sequence ID" value="GLR18289.1"/>
    <property type="molecule type" value="Genomic_DNA"/>
</dbReference>
<dbReference type="InterPro" id="IPR019874">
    <property type="entry name" value="RF_methyltr_PrmC"/>
</dbReference>
<protein>
    <recommendedName>
        <fullName evidence="1">peptide chain release factor N(5)-glutamine methyltransferase</fullName>
        <ecNumber evidence="1">2.1.1.297</ecNumber>
    </recommendedName>
</protein>
<keyword evidence="8" id="KW-1185">Reference proteome</keyword>
<dbReference type="NCBIfam" id="TIGR03534">
    <property type="entry name" value="RF_mod_PrmC"/>
    <property type="match status" value="1"/>
</dbReference>
<dbReference type="GO" id="GO:0032259">
    <property type="term" value="P:methylation"/>
    <property type="evidence" value="ECO:0007669"/>
    <property type="project" value="UniProtKB-KW"/>
</dbReference>
<dbReference type="InterPro" id="IPR050320">
    <property type="entry name" value="N5-glutamine_MTase"/>
</dbReference>
<dbReference type="Gene3D" id="1.10.8.10">
    <property type="entry name" value="DNA helicase RuvA subunit, C-terminal domain"/>
    <property type="match status" value="1"/>
</dbReference>
<evidence type="ECO:0000256" key="1">
    <source>
        <dbReference type="ARBA" id="ARBA00012771"/>
    </source>
</evidence>
<dbReference type="EC" id="2.1.1.297" evidence="1"/>
<keyword evidence="3" id="KW-0808">Transferase</keyword>
<keyword evidence="2 7" id="KW-0489">Methyltransferase</keyword>
<dbReference type="NCBIfam" id="TIGR00536">
    <property type="entry name" value="hemK_fam"/>
    <property type="match status" value="1"/>
</dbReference>
<dbReference type="PANTHER" id="PTHR18895:SF74">
    <property type="entry name" value="MTRF1L RELEASE FACTOR GLUTAMINE METHYLTRANSFERASE"/>
    <property type="match status" value="1"/>
</dbReference>
<name>A0AA37SR80_9BACT</name>
<evidence type="ECO:0000256" key="5">
    <source>
        <dbReference type="ARBA" id="ARBA00048391"/>
    </source>
</evidence>
<dbReference type="Proteomes" id="UP001156666">
    <property type="component" value="Unassembled WGS sequence"/>
</dbReference>
<proteinExistence type="predicted"/>
<dbReference type="InterPro" id="IPR004556">
    <property type="entry name" value="HemK-like"/>
</dbReference>
<dbReference type="GO" id="GO:0003676">
    <property type="term" value="F:nucleic acid binding"/>
    <property type="evidence" value="ECO:0007669"/>
    <property type="project" value="InterPro"/>
</dbReference>
<evidence type="ECO:0000256" key="2">
    <source>
        <dbReference type="ARBA" id="ARBA00022603"/>
    </source>
</evidence>
<dbReference type="PANTHER" id="PTHR18895">
    <property type="entry name" value="HEMK METHYLTRANSFERASE"/>
    <property type="match status" value="1"/>
</dbReference>
<evidence type="ECO:0000256" key="4">
    <source>
        <dbReference type="ARBA" id="ARBA00022691"/>
    </source>
</evidence>
<reference evidence="7" key="1">
    <citation type="journal article" date="2014" name="Int. J. Syst. Evol. Microbiol.">
        <title>Complete genome sequence of Corynebacterium casei LMG S-19264T (=DSM 44701T), isolated from a smear-ripened cheese.</title>
        <authorList>
            <consortium name="US DOE Joint Genome Institute (JGI-PGF)"/>
            <person name="Walter F."/>
            <person name="Albersmeier A."/>
            <person name="Kalinowski J."/>
            <person name="Ruckert C."/>
        </authorList>
    </citation>
    <scope>NUCLEOTIDE SEQUENCE</scope>
    <source>
        <strain evidence="7">NBRC 108769</strain>
    </source>
</reference>
<dbReference type="Pfam" id="PF05175">
    <property type="entry name" value="MTS"/>
    <property type="match status" value="1"/>
</dbReference>
<dbReference type="Gene3D" id="3.40.50.150">
    <property type="entry name" value="Vaccinia Virus protein VP39"/>
    <property type="match status" value="1"/>
</dbReference>
<dbReference type="InterPro" id="IPR002052">
    <property type="entry name" value="DNA_methylase_N6_adenine_CS"/>
</dbReference>